<name>A0A8S5N3Z9_9CAUD</name>
<proteinExistence type="predicted"/>
<reference evidence="1" key="1">
    <citation type="journal article" date="2021" name="Proc. Natl. Acad. Sci. U.S.A.">
        <title>A Catalog of Tens of Thousands of Viruses from Human Metagenomes Reveals Hidden Associations with Chronic Diseases.</title>
        <authorList>
            <person name="Tisza M.J."/>
            <person name="Buck C.B."/>
        </authorList>
    </citation>
    <scope>NUCLEOTIDE SEQUENCE</scope>
    <source>
        <strain evidence="1">Ct96L1</strain>
    </source>
</reference>
<evidence type="ECO:0000313" key="1">
    <source>
        <dbReference type="EMBL" id="DAD88986.1"/>
    </source>
</evidence>
<dbReference type="EMBL" id="BK015051">
    <property type="protein sequence ID" value="DAD88986.1"/>
    <property type="molecule type" value="Genomic_DNA"/>
</dbReference>
<protein>
    <submittedName>
        <fullName evidence="1">Stabilization protein</fullName>
    </submittedName>
</protein>
<organism evidence="1">
    <name type="scientific">Myoviridae sp. ct96L1</name>
    <dbReference type="NCBI Taxonomy" id="2826623"/>
    <lineage>
        <taxon>Viruses</taxon>
        <taxon>Duplodnaviria</taxon>
        <taxon>Heunggongvirae</taxon>
        <taxon>Uroviricota</taxon>
        <taxon>Caudoviricetes</taxon>
    </lineage>
</organism>
<accession>A0A8S5N3Z9</accession>
<sequence>MSTSGSLITRRYGNFKGIDCREGEISLNRCADALNLYKNYKSSNMIETRPDLELYQGFDNSIFGHFFYEINDKTIEIVHSGTKLYKIEDGTVTQLFVGMKPFKSNFFVFNNILYIKDGINYLQYDGTELKEVVGYIPTTSISRSPKGGGTIYEDINMLSKYRKNTFCADGESTDYYLDAQNITGVTNVKVNDVVQIPDTDYTVNMAKGMITFTTAPESPDTVGEDNVEITYIKEVQGYADRIKKCTLLKVFDNRVFFSGNINYPNVLWHSSLNDPTYISDLDYYDEGLDLSPIKCMVTGNNALWVFKKPSQANNTIYYHTPTIDSTYGKIYPNSHSNISTGCIATGINFNDDIVFFSDRGMEGITSDITTEQVISHRSSFIDNKLLSEKNYEDMILEEWEGYLLVAIDNKIYLADSRSITKLNGNYEYDWYYWEFNKKITNMTVKNGTLYIGSEDGIYSLTNTTNDVSSYWLTPKDTFSYGNYQKTTNKKGCIVEVEGKNIKILVKTNKDNEEQLISEYEEVKDYIVPRIKMKKFKDIQLNISSTKKMKLESIMIEAFIGSYIKR</sequence>